<proteinExistence type="predicted"/>
<dbReference type="Proteomes" id="UP000076078">
    <property type="component" value="Unassembled WGS sequence"/>
</dbReference>
<keyword evidence="2" id="KW-1185">Reference proteome</keyword>
<organism evidence="1 2">
    <name type="scientific">Tieghemostelium lacteum</name>
    <name type="common">Slime mold</name>
    <name type="synonym">Dictyostelium lacteum</name>
    <dbReference type="NCBI Taxonomy" id="361077"/>
    <lineage>
        <taxon>Eukaryota</taxon>
        <taxon>Amoebozoa</taxon>
        <taxon>Evosea</taxon>
        <taxon>Eumycetozoa</taxon>
        <taxon>Dictyostelia</taxon>
        <taxon>Dictyosteliales</taxon>
        <taxon>Raperosteliaceae</taxon>
        <taxon>Tieghemostelium</taxon>
    </lineage>
</organism>
<dbReference type="InParanoid" id="A0A151ZGS5"/>
<evidence type="ECO:0000313" key="2">
    <source>
        <dbReference type="Proteomes" id="UP000076078"/>
    </source>
</evidence>
<protein>
    <submittedName>
        <fullName evidence="1">Uncharacterized protein</fullName>
    </submittedName>
</protein>
<dbReference type="EMBL" id="LODT01000028">
    <property type="protein sequence ID" value="KYQ93188.1"/>
    <property type="molecule type" value="Genomic_DNA"/>
</dbReference>
<dbReference type="AlphaFoldDB" id="A0A151ZGS5"/>
<evidence type="ECO:0000313" key="1">
    <source>
        <dbReference type="EMBL" id="KYQ93188.1"/>
    </source>
</evidence>
<reference evidence="1 2" key="1">
    <citation type="submission" date="2015-12" db="EMBL/GenBank/DDBJ databases">
        <title>Dictyostelia acquired genes for synthesis and detection of signals that induce cell-type specialization by lateral gene transfer from prokaryotes.</title>
        <authorList>
            <person name="Gloeckner G."/>
            <person name="Schaap P."/>
        </authorList>
    </citation>
    <scope>NUCLEOTIDE SEQUENCE [LARGE SCALE GENOMIC DNA]</scope>
    <source>
        <strain evidence="1 2">TK</strain>
    </source>
</reference>
<accession>A0A151ZGS5</accession>
<gene>
    <name evidence="1" type="ORF">DLAC_05825</name>
</gene>
<comment type="caution">
    <text evidence="1">The sequence shown here is derived from an EMBL/GenBank/DDBJ whole genome shotgun (WGS) entry which is preliminary data.</text>
</comment>
<sequence length="496" mass="57823">MILGYGKFELLVKILDIIDTIQFGILKDLGFSLIEKKRCTNPLSPNHNKTKNTTYHYSTTTTVSTSNNTTIENILNFENNSHSIADENQLIESFKLLSLVDWNEKIDLLADNFGKMSLVEDILDIQVYSPTFNYDHLDDANYFIIRLESMVRKMVVYRENTILVPELYDYLEMEQDTLENLKDTAIRFIRDGNLNPVNRTAMFQAGCGLVKDLCDEISVVMASYKSINTPLVQVYQRDLMFYMNQHQNSQENIQFLEILQLPLELVNKKNSIRSELLVAYDALDILVNEYNRTSESIIKKQPIITKMKETGLENLWSRITELAYTVKYWKFIQLVDTVLSENVRSQTARPDFQSWFIELDQFIRDLVHGSFELDPEINTIISTQMKQVVFVSGFINLSGKVKDHMEANQGLVDRLYVMHLEGYFNDCKEAISYYERVRLAHQSIRDILSKAEQHPETIQMLIGVDWNDMNENFNIAMKWISSNYRYITFDEMMIGD</sequence>
<name>A0A151ZGS5_TIELA</name>